<keyword evidence="2" id="KW-0805">Transcription regulation</keyword>
<dbReference type="GO" id="GO:0000976">
    <property type="term" value="F:transcription cis-regulatory region binding"/>
    <property type="evidence" value="ECO:0007669"/>
    <property type="project" value="TreeGrafter"/>
</dbReference>
<evidence type="ECO:0000313" key="7">
    <source>
        <dbReference type="EMBL" id="BAJ64657.1"/>
    </source>
</evidence>
<feature type="compositionally biased region" description="Basic and acidic residues" evidence="5">
    <location>
        <begin position="332"/>
        <end position="351"/>
    </location>
</feature>
<dbReference type="InterPro" id="IPR028082">
    <property type="entry name" value="Peripla_BP_I"/>
</dbReference>
<dbReference type="Pfam" id="PF00356">
    <property type="entry name" value="LacI"/>
    <property type="match status" value="1"/>
</dbReference>
<evidence type="ECO:0000256" key="3">
    <source>
        <dbReference type="ARBA" id="ARBA00023125"/>
    </source>
</evidence>
<gene>
    <name evidence="7" type="ordered locus">ANT_26310</name>
</gene>
<dbReference type="STRING" id="926569.ANT_26310"/>
<name>E8N0A8_ANATU</name>
<dbReference type="HOGENOM" id="CLU_037628_6_2_0"/>
<dbReference type="Proteomes" id="UP000008922">
    <property type="component" value="Chromosome"/>
</dbReference>
<keyword evidence="1" id="KW-0678">Repressor</keyword>
<dbReference type="RefSeq" id="WP_013561011.1">
    <property type="nucleotide sequence ID" value="NC_014960.1"/>
</dbReference>
<accession>E8N0A8</accession>
<evidence type="ECO:0000256" key="4">
    <source>
        <dbReference type="ARBA" id="ARBA00023163"/>
    </source>
</evidence>
<evidence type="ECO:0000256" key="5">
    <source>
        <dbReference type="SAM" id="MobiDB-lite"/>
    </source>
</evidence>
<dbReference type="KEGG" id="atm:ANT_26310"/>
<dbReference type="InterPro" id="IPR046335">
    <property type="entry name" value="LacI/GalR-like_sensor"/>
</dbReference>
<keyword evidence="4" id="KW-0804">Transcription</keyword>
<dbReference type="eggNOG" id="COG1609">
    <property type="taxonomic scope" value="Bacteria"/>
</dbReference>
<dbReference type="InParanoid" id="E8N0A8"/>
<dbReference type="PROSITE" id="PS50932">
    <property type="entry name" value="HTH_LACI_2"/>
    <property type="match status" value="1"/>
</dbReference>
<dbReference type="PANTHER" id="PTHR30146">
    <property type="entry name" value="LACI-RELATED TRANSCRIPTIONAL REPRESSOR"/>
    <property type="match status" value="1"/>
</dbReference>
<evidence type="ECO:0000256" key="1">
    <source>
        <dbReference type="ARBA" id="ARBA00022491"/>
    </source>
</evidence>
<dbReference type="Gene3D" id="1.10.260.40">
    <property type="entry name" value="lambda repressor-like DNA-binding domains"/>
    <property type="match status" value="1"/>
</dbReference>
<dbReference type="OrthoDB" id="9784962at2"/>
<proteinExistence type="predicted"/>
<protein>
    <submittedName>
        <fullName evidence="7">LacI family transcriptional regulator</fullName>
    </submittedName>
</protein>
<dbReference type="PANTHER" id="PTHR30146:SF148">
    <property type="entry name" value="HTH-TYPE TRANSCRIPTIONAL REPRESSOR PURR-RELATED"/>
    <property type="match status" value="1"/>
</dbReference>
<evidence type="ECO:0000313" key="8">
    <source>
        <dbReference type="Proteomes" id="UP000008922"/>
    </source>
</evidence>
<dbReference type="CDD" id="cd06267">
    <property type="entry name" value="PBP1_LacI_sugar_binding-like"/>
    <property type="match status" value="1"/>
</dbReference>
<sequence>MAKKDGVTIKDVARHAGVSIAAASYALNDTGTISDATRQRVLKAAEELNYHPNAFARHLKKRKTHTIGVFITGFGGLFFEQILDGIHAVAVETQYDLIVCPSSRAVSKILTQRQVDGAIVFDTRIPNETLTRLASQRFPIVALDRFLKVDYFFPLLMDNVNGVRQVMAHLVEQGARRVNFVSGAGDSFDNRERMLTFMEEADKHGVQYRVYQGDFNEKSGYQAGLEMIQAQDVPDAVFCANDQMAIGLMRAFQEHGLRIPEDVGLVGFDDIVVAPLLTPPLSSVNMSRYQWGIRAARQLIDFLEEGKPITCQRMPTRLVVRRSSLISPSSRLKQEHHESTADHRTGTESLD</sequence>
<feature type="domain" description="HTH lacI-type" evidence="6">
    <location>
        <begin position="7"/>
        <end position="61"/>
    </location>
</feature>
<dbReference type="Gene3D" id="3.40.50.2300">
    <property type="match status" value="2"/>
</dbReference>
<dbReference type="PROSITE" id="PS00356">
    <property type="entry name" value="HTH_LACI_1"/>
    <property type="match status" value="1"/>
</dbReference>
<dbReference type="AlphaFoldDB" id="E8N0A8"/>
<organism evidence="7 8">
    <name type="scientific">Anaerolinea thermophila (strain DSM 14523 / JCM 11388 / NBRC 100420 / UNI-1)</name>
    <dbReference type="NCBI Taxonomy" id="926569"/>
    <lineage>
        <taxon>Bacteria</taxon>
        <taxon>Bacillati</taxon>
        <taxon>Chloroflexota</taxon>
        <taxon>Anaerolineae</taxon>
        <taxon>Anaerolineales</taxon>
        <taxon>Anaerolineaceae</taxon>
        <taxon>Anaerolinea</taxon>
    </lineage>
</organism>
<dbReference type="SUPFAM" id="SSF53822">
    <property type="entry name" value="Periplasmic binding protein-like I"/>
    <property type="match status" value="1"/>
</dbReference>
<keyword evidence="8" id="KW-1185">Reference proteome</keyword>
<keyword evidence="3" id="KW-0238">DNA-binding</keyword>
<dbReference type="SMART" id="SM00354">
    <property type="entry name" value="HTH_LACI"/>
    <property type="match status" value="1"/>
</dbReference>
<dbReference type="InterPro" id="IPR010982">
    <property type="entry name" value="Lambda_DNA-bd_dom_sf"/>
</dbReference>
<dbReference type="CDD" id="cd01392">
    <property type="entry name" value="HTH_LacI"/>
    <property type="match status" value="1"/>
</dbReference>
<dbReference type="GO" id="GO:0003700">
    <property type="term" value="F:DNA-binding transcription factor activity"/>
    <property type="evidence" value="ECO:0007669"/>
    <property type="project" value="TreeGrafter"/>
</dbReference>
<reference evidence="7 8" key="1">
    <citation type="submission" date="2010-12" db="EMBL/GenBank/DDBJ databases">
        <title>Whole genome sequence of Anaerolinea thermophila UNI-1.</title>
        <authorList>
            <person name="Narita-Yamada S."/>
            <person name="Kishi E."/>
            <person name="Watanabe Y."/>
            <person name="Takasaki K."/>
            <person name="Ankai A."/>
            <person name="Oguchi A."/>
            <person name="Fukui S."/>
            <person name="Takahashi M."/>
            <person name="Yashiro I."/>
            <person name="Hosoyama A."/>
            <person name="Sekiguchi Y."/>
            <person name="Hanada S."/>
            <person name="Fujita N."/>
        </authorList>
    </citation>
    <scope>NUCLEOTIDE SEQUENCE [LARGE SCALE GENOMIC DNA]</scope>
    <source>
        <strain evidence="8">DSM 14523 / JCM 11388 / NBRC 100420 / UNI-1</strain>
    </source>
</reference>
<dbReference type="Pfam" id="PF13377">
    <property type="entry name" value="Peripla_BP_3"/>
    <property type="match status" value="1"/>
</dbReference>
<evidence type="ECO:0000256" key="2">
    <source>
        <dbReference type="ARBA" id="ARBA00023015"/>
    </source>
</evidence>
<dbReference type="EMBL" id="AP012029">
    <property type="protein sequence ID" value="BAJ64657.1"/>
    <property type="molecule type" value="Genomic_DNA"/>
</dbReference>
<feature type="region of interest" description="Disordered" evidence="5">
    <location>
        <begin position="328"/>
        <end position="351"/>
    </location>
</feature>
<dbReference type="SUPFAM" id="SSF47413">
    <property type="entry name" value="lambda repressor-like DNA-binding domains"/>
    <property type="match status" value="1"/>
</dbReference>
<dbReference type="InterPro" id="IPR000843">
    <property type="entry name" value="HTH_LacI"/>
</dbReference>
<evidence type="ECO:0000259" key="6">
    <source>
        <dbReference type="PROSITE" id="PS50932"/>
    </source>
</evidence>